<accession>A0A833GXM9</accession>
<evidence type="ECO:0000313" key="2">
    <source>
        <dbReference type="Proteomes" id="UP000460298"/>
    </source>
</evidence>
<dbReference type="Proteomes" id="UP000460298">
    <property type="component" value="Unassembled WGS sequence"/>
</dbReference>
<organism evidence="1 2">
    <name type="scientific">Leptonema illini</name>
    <dbReference type="NCBI Taxonomy" id="183"/>
    <lineage>
        <taxon>Bacteria</taxon>
        <taxon>Pseudomonadati</taxon>
        <taxon>Spirochaetota</taxon>
        <taxon>Spirochaetia</taxon>
        <taxon>Leptospirales</taxon>
        <taxon>Leptospiraceae</taxon>
        <taxon>Leptonema</taxon>
    </lineage>
</organism>
<sequence>MATWTHNLSFAQYYIDKISKSGSLGKGGTGGLFVNTALYLSSDVNEKSPGAGHQDLGQGPMLNVEKILNDAGVTVAQSWRDLDSEKGPNHYYLVYKDENGVWSQYDHTYKNRRGTKEDFVNIYGYSYKTPK</sequence>
<dbReference type="EMBL" id="WBUI01000038">
    <property type="protein sequence ID" value="KAB2929062.1"/>
    <property type="molecule type" value="Genomic_DNA"/>
</dbReference>
<comment type="caution">
    <text evidence="1">The sequence shown here is derived from an EMBL/GenBank/DDBJ whole genome shotgun (WGS) entry which is preliminary data.</text>
</comment>
<reference evidence="1 2" key="1">
    <citation type="submission" date="2019-10" db="EMBL/GenBank/DDBJ databases">
        <title>Extracellular Electron Transfer in a Candidatus Methanoperedens spp. Enrichment Culture.</title>
        <authorList>
            <person name="Berger S."/>
            <person name="Rangel Shaw D."/>
            <person name="Berben T."/>
            <person name="In 'T Zandt M."/>
            <person name="Frank J."/>
            <person name="Reimann J."/>
            <person name="Jetten M.S.M."/>
            <person name="Welte C.U."/>
        </authorList>
    </citation>
    <scope>NUCLEOTIDE SEQUENCE [LARGE SCALE GENOMIC DNA]</scope>
    <source>
        <strain evidence="1">SB12</strain>
    </source>
</reference>
<proteinExistence type="predicted"/>
<protein>
    <submittedName>
        <fullName evidence="1">Uncharacterized protein</fullName>
    </submittedName>
</protein>
<dbReference type="AlphaFoldDB" id="A0A833GXM9"/>
<name>A0A833GXM9_9LEPT</name>
<gene>
    <name evidence="1" type="ORF">F9K24_21095</name>
</gene>
<evidence type="ECO:0000313" key="1">
    <source>
        <dbReference type="EMBL" id="KAB2929062.1"/>
    </source>
</evidence>